<feature type="region of interest" description="Disordered" evidence="1">
    <location>
        <begin position="30"/>
        <end position="124"/>
    </location>
</feature>
<dbReference type="Proteomes" id="UP001596500">
    <property type="component" value="Unassembled WGS sequence"/>
</dbReference>
<feature type="compositionally biased region" description="Polar residues" evidence="1">
    <location>
        <begin position="47"/>
        <end position="60"/>
    </location>
</feature>
<keyword evidence="2" id="KW-0812">Transmembrane</keyword>
<keyword evidence="4" id="KW-1185">Reference proteome</keyword>
<name>A0ABW2RGW2_9BACL</name>
<feature type="transmembrane region" description="Helical" evidence="2">
    <location>
        <begin position="6"/>
        <end position="26"/>
    </location>
</feature>
<reference evidence="4" key="1">
    <citation type="journal article" date="2019" name="Int. J. Syst. Evol. Microbiol.">
        <title>The Global Catalogue of Microorganisms (GCM) 10K type strain sequencing project: providing services to taxonomists for standard genome sequencing and annotation.</title>
        <authorList>
            <consortium name="The Broad Institute Genomics Platform"/>
            <consortium name="The Broad Institute Genome Sequencing Center for Infectious Disease"/>
            <person name="Wu L."/>
            <person name="Ma J."/>
        </authorList>
    </citation>
    <scope>NUCLEOTIDE SEQUENCE [LARGE SCALE GENOMIC DNA]</scope>
    <source>
        <strain evidence="4">CGMCC 1.12942</strain>
    </source>
</reference>
<evidence type="ECO:0000256" key="2">
    <source>
        <dbReference type="SAM" id="Phobius"/>
    </source>
</evidence>
<dbReference type="RefSeq" id="WP_379863445.1">
    <property type="nucleotide sequence ID" value="NZ_JBHTBW010000006.1"/>
</dbReference>
<organism evidence="3 4">
    <name type="scientific">Laceyella putida</name>
    <dbReference type="NCBI Taxonomy" id="110101"/>
    <lineage>
        <taxon>Bacteria</taxon>
        <taxon>Bacillati</taxon>
        <taxon>Bacillota</taxon>
        <taxon>Bacilli</taxon>
        <taxon>Bacillales</taxon>
        <taxon>Thermoactinomycetaceae</taxon>
        <taxon>Laceyella</taxon>
    </lineage>
</organism>
<feature type="compositionally biased region" description="Basic and acidic residues" evidence="1">
    <location>
        <begin position="96"/>
        <end position="124"/>
    </location>
</feature>
<feature type="compositionally biased region" description="Basic and acidic residues" evidence="1">
    <location>
        <begin position="35"/>
        <end position="45"/>
    </location>
</feature>
<keyword evidence="2" id="KW-0472">Membrane</keyword>
<evidence type="ECO:0000313" key="3">
    <source>
        <dbReference type="EMBL" id="MFC7440225.1"/>
    </source>
</evidence>
<keyword evidence="2" id="KW-1133">Transmembrane helix</keyword>
<dbReference type="EMBL" id="JBHTBW010000006">
    <property type="protein sequence ID" value="MFC7440225.1"/>
    <property type="molecule type" value="Genomic_DNA"/>
</dbReference>
<evidence type="ECO:0000313" key="4">
    <source>
        <dbReference type="Proteomes" id="UP001596500"/>
    </source>
</evidence>
<accession>A0ABW2RGW2</accession>
<protein>
    <submittedName>
        <fullName evidence="3">Uncharacterized protein</fullName>
    </submittedName>
</protein>
<proteinExistence type="predicted"/>
<comment type="caution">
    <text evidence="3">The sequence shown here is derived from an EMBL/GenBank/DDBJ whole genome shotgun (WGS) entry which is preliminary data.</text>
</comment>
<evidence type="ECO:0000256" key="1">
    <source>
        <dbReference type="SAM" id="MobiDB-lite"/>
    </source>
</evidence>
<gene>
    <name evidence="3" type="ORF">ACFQNG_03475</name>
</gene>
<sequence>MVDNITWLILFYLVLFVVGGGLLVGVNRRAGQTNEQREQPQKHDSNPGPSSPLTNEQQADSARLPQVPAQTGAGISDRQYREALRKSLGVGAESNAKPEEAKDAHSSDKQYRDALRAMHQKRNE</sequence>